<evidence type="ECO:0000256" key="2">
    <source>
        <dbReference type="ARBA" id="ARBA00022481"/>
    </source>
</evidence>
<comment type="similarity">
    <text evidence="1 7 8">Belongs to the universal ribosomal protein uL11 family.</text>
</comment>
<dbReference type="PANTHER" id="PTHR11661:SF1">
    <property type="entry name" value="LARGE RIBOSOMAL SUBUNIT PROTEIN UL11M"/>
    <property type="match status" value="1"/>
</dbReference>
<feature type="domain" description="Large ribosomal subunit protein uL11 C-terminal" evidence="10">
    <location>
        <begin position="121"/>
        <end position="189"/>
    </location>
</feature>
<dbReference type="FunFam" id="1.10.10.250:FF:000001">
    <property type="entry name" value="50S ribosomal protein L11"/>
    <property type="match status" value="1"/>
</dbReference>
<dbReference type="InterPro" id="IPR036769">
    <property type="entry name" value="Ribosomal_uL11_C_sf"/>
</dbReference>
<dbReference type="Gene3D" id="3.30.1550.10">
    <property type="entry name" value="Ribosomal protein L11/L12, N-terminal domain"/>
    <property type="match status" value="1"/>
</dbReference>
<dbReference type="GO" id="GO:0006412">
    <property type="term" value="P:translation"/>
    <property type="evidence" value="ECO:0007669"/>
    <property type="project" value="UniProtKB-UniRule"/>
</dbReference>
<dbReference type="AlphaFoldDB" id="B6XWH3"/>
<evidence type="ECO:0000256" key="6">
    <source>
        <dbReference type="ARBA" id="ARBA00023274"/>
    </source>
</evidence>
<comment type="PTM">
    <text evidence="7 9">One or more lysine residues are methylated.</text>
</comment>
<comment type="subunit">
    <text evidence="7">Part of the ribosomal stalk of the 50S ribosomal subunit. Interacts with L10 and the large rRNA to form the base of the stalk. L10 forms an elongated spine to which L12 dimers bind in a sequential fashion forming a multimeric L10(L12)X complex.</text>
</comment>
<dbReference type="GO" id="GO:0070180">
    <property type="term" value="F:large ribosomal subunit rRNA binding"/>
    <property type="evidence" value="ECO:0007669"/>
    <property type="project" value="UniProtKB-UniRule"/>
</dbReference>
<reference evidence="12 13" key="1">
    <citation type="submission" date="2008-10" db="EMBL/GenBank/DDBJ databases">
        <title>Draft genome sequence of Bifidobacterium catenulatum (DSM 16992).</title>
        <authorList>
            <person name="Sudarsanam P."/>
            <person name="Ley R."/>
            <person name="Guruge J."/>
            <person name="Turnbaugh P.J."/>
            <person name="Mahowald M."/>
            <person name="Liep D."/>
            <person name="Gordon J."/>
        </authorList>
    </citation>
    <scope>NUCLEOTIDE SEQUENCE [LARGE SCALE GENOMIC DNA]</scope>
    <source>
        <strain evidence="12 13">DSM 16992</strain>
    </source>
</reference>
<dbReference type="GO" id="GO:0022625">
    <property type="term" value="C:cytosolic large ribosomal subunit"/>
    <property type="evidence" value="ECO:0007669"/>
    <property type="project" value="TreeGrafter"/>
</dbReference>
<comment type="function">
    <text evidence="7 9">Forms part of the ribosomal stalk which helps the ribosome interact with GTP-bound translation factors.</text>
</comment>
<keyword evidence="3 7" id="KW-0699">rRNA-binding</keyword>
<evidence type="ECO:0000256" key="4">
    <source>
        <dbReference type="ARBA" id="ARBA00022884"/>
    </source>
</evidence>
<comment type="caution">
    <text evidence="12">The sequence shown here is derived from an EMBL/GenBank/DDBJ whole genome shotgun (WGS) entry which is preliminary data.</text>
</comment>
<dbReference type="GO" id="GO:0003735">
    <property type="term" value="F:structural constituent of ribosome"/>
    <property type="evidence" value="ECO:0007669"/>
    <property type="project" value="InterPro"/>
</dbReference>
<dbReference type="SUPFAM" id="SSF54747">
    <property type="entry name" value="Ribosomal L11/L12e N-terminal domain"/>
    <property type="match status" value="1"/>
</dbReference>
<evidence type="ECO:0000259" key="10">
    <source>
        <dbReference type="Pfam" id="PF00298"/>
    </source>
</evidence>
<name>B6XWH3_9BIFI</name>
<evidence type="ECO:0000256" key="9">
    <source>
        <dbReference type="RuleBase" id="RU003979"/>
    </source>
</evidence>
<keyword evidence="4 7" id="KW-0694">RNA-binding</keyword>
<dbReference type="NCBIfam" id="TIGR01632">
    <property type="entry name" value="L11_bact"/>
    <property type="match status" value="1"/>
</dbReference>
<feature type="domain" description="Large ribosomal subunit protein uL11 N-terminal" evidence="11">
    <location>
        <begin position="59"/>
        <end position="116"/>
    </location>
</feature>
<reference evidence="12 13" key="2">
    <citation type="submission" date="2008-10" db="EMBL/GenBank/DDBJ databases">
        <authorList>
            <person name="Fulton L."/>
            <person name="Clifton S."/>
            <person name="Fulton B."/>
            <person name="Xu J."/>
            <person name="Minx P."/>
            <person name="Pepin K.H."/>
            <person name="Johnson M."/>
            <person name="Bhonagiri V."/>
            <person name="Nash W.E."/>
            <person name="Mardis E.R."/>
            <person name="Wilson R.K."/>
        </authorList>
    </citation>
    <scope>NUCLEOTIDE SEQUENCE [LARGE SCALE GENOMIC DNA]</scope>
    <source>
        <strain evidence="12 13">DSM 16992</strain>
    </source>
</reference>
<accession>B6XWH3</accession>
<dbReference type="InterPro" id="IPR020785">
    <property type="entry name" value="Ribosomal_uL11_CS"/>
</dbReference>
<evidence type="ECO:0000256" key="1">
    <source>
        <dbReference type="ARBA" id="ARBA00010537"/>
    </source>
</evidence>
<dbReference type="Pfam" id="PF03946">
    <property type="entry name" value="Ribosomal_L11_N"/>
    <property type="match status" value="1"/>
</dbReference>
<dbReference type="PROSITE" id="PS00359">
    <property type="entry name" value="RIBOSOMAL_L11"/>
    <property type="match status" value="1"/>
</dbReference>
<organism evidence="12 13">
    <name type="scientific">Bifidobacterium catenulatum DSM 16992 = JCM 1194 = LMG 11043</name>
    <dbReference type="NCBI Taxonomy" id="566552"/>
    <lineage>
        <taxon>Bacteria</taxon>
        <taxon>Bacillati</taxon>
        <taxon>Actinomycetota</taxon>
        <taxon>Actinomycetes</taxon>
        <taxon>Bifidobacteriales</taxon>
        <taxon>Bifidobacteriaceae</taxon>
        <taxon>Bifidobacterium</taxon>
    </lineage>
</organism>
<sequence>MCLEGLACLNEGAESASTAQQYTLRKEPDAGDLLRCRYHRFYRKKNHTMAPKKKVSALLKLQIQAGKANPAPPLGPALGSHGVNIMDFCKQYNAATQDKMGQVIPVEITVFEDRSFTFILKTPPAAALLKKAAGIQKGTENPLTHKVGSVTKAQVREIAEIKMADLSARDVEAGMKIIEGTARSMGITVTD</sequence>
<dbReference type="CDD" id="cd00349">
    <property type="entry name" value="Ribosomal_L11"/>
    <property type="match status" value="1"/>
</dbReference>
<keyword evidence="2 7" id="KW-0488">Methylation</keyword>
<evidence type="ECO:0000256" key="8">
    <source>
        <dbReference type="RuleBase" id="RU003978"/>
    </source>
</evidence>
<dbReference type="InterPro" id="IPR020784">
    <property type="entry name" value="Ribosomal_uL11_N"/>
</dbReference>
<dbReference type="Pfam" id="PF00298">
    <property type="entry name" value="Ribosomal_L11"/>
    <property type="match status" value="1"/>
</dbReference>
<evidence type="ECO:0000313" key="12">
    <source>
        <dbReference type="EMBL" id="EEB20976.1"/>
    </source>
</evidence>
<evidence type="ECO:0000256" key="3">
    <source>
        <dbReference type="ARBA" id="ARBA00022730"/>
    </source>
</evidence>
<dbReference type="HAMAP" id="MF_00736">
    <property type="entry name" value="Ribosomal_uL11"/>
    <property type="match status" value="1"/>
</dbReference>
<dbReference type="Gene3D" id="1.10.10.250">
    <property type="entry name" value="Ribosomal protein L11, C-terminal domain"/>
    <property type="match status" value="1"/>
</dbReference>
<protein>
    <recommendedName>
        <fullName evidence="7">Large ribosomal subunit protein uL11</fullName>
    </recommendedName>
</protein>
<gene>
    <name evidence="7 12" type="primary">rplK</name>
    <name evidence="12" type="ORF">BIFCAT_01631</name>
</gene>
<evidence type="ECO:0000259" key="11">
    <source>
        <dbReference type="Pfam" id="PF03946"/>
    </source>
</evidence>
<dbReference type="SMART" id="SM00649">
    <property type="entry name" value="RL11"/>
    <property type="match status" value="1"/>
</dbReference>
<dbReference type="eggNOG" id="COG0080">
    <property type="taxonomic scope" value="Bacteria"/>
</dbReference>
<dbReference type="InterPro" id="IPR036796">
    <property type="entry name" value="Ribosomal_uL11_N_sf"/>
</dbReference>
<dbReference type="Proteomes" id="UP000003882">
    <property type="component" value="Unassembled WGS sequence"/>
</dbReference>
<dbReference type="EMBL" id="ABXY01000023">
    <property type="protein sequence ID" value="EEB20976.1"/>
    <property type="molecule type" value="Genomic_DNA"/>
</dbReference>
<evidence type="ECO:0000256" key="5">
    <source>
        <dbReference type="ARBA" id="ARBA00022980"/>
    </source>
</evidence>
<dbReference type="PANTHER" id="PTHR11661">
    <property type="entry name" value="60S RIBOSOMAL PROTEIN L12"/>
    <property type="match status" value="1"/>
</dbReference>
<dbReference type="FunFam" id="3.30.1550.10:FF:000001">
    <property type="entry name" value="50S ribosomal protein L11"/>
    <property type="match status" value="1"/>
</dbReference>
<dbReference type="InterPro" id="IPR020783">
    <property type="entry name" value="Ribosomal_uL11_C"/>
</dbReference>
<dbReference type="InterPro" id="IPR000911">
    <property type="entry name" value="Ribosomal_uL11"/>
</dbReference>
<keyword evidence="5 7" id="KW-0689">Ribosomal protein</keyword>
<dbReference type="InterPro" id="IPR006519">
    <property type="entry name" value="Ribosomal_uL11_bac-typ"/>
</dbReference>
<keyword evidence="6 7" id="KW-0687">Ribonucleoprotein</keyword>
<dbReference type="SUPFAM" id="SSF46906">
    <property type="entry name" value="Ribosomal protein L11, C-terminal domain"/>
    <property type="match status" value="1"/>
</dbReference>
<proteinExistence type="inferred from homology"/>
<evidence type="ECO:0000313" key="13">
    <source>
        <dbReference type="Proteomes" id="UP000003882"/>
    </source>
</evidence>
<evidence type="ECO:0000256" key="7">
    <source>
        <dbReference type="HAMAP-Rule" id="MF_00736"/>
    </source>
</evidence>